<gene>
    <name evidence="4" type="ORF">JFL75_15655</name>
</gene>
<evidence type="ECO:0000313" key="5">
    <source>
        <dbReference type="Proteomes" id="UP000595917"/>
    </source>
</evidence>
<keyword evidence="2" id="KW-0732">Signal</keyword>
<dbReference type="InterPro" id="IPR036938">
    <property type="entry name" value="PAP2/HPO_sf"/>
</dbReference>
<keyword evidence="1" id="KW-0812">Transmembrane</keyword>
<reference evidence="4" key="1">
    <citation type="submission" date="2021-01" db="EMBL/GenBank/DDBJ databases">
        <title>Description of Breznakiella homolactica.</title>
        <authorList>
            <person name="Song Y."/>
            <person name="Brune A."/>
        </authorList>
    </citation>
    <scope>NUCLEOTIDE SEQUENCE</scope>
    <source>
        <strain evidence="4">RmG30</strain>
    </source>
</reference>
<dbReference type="KEGG" id="bhc:JFL75_15655"/>
<evidence type="ECO:0000256" key="2">
    <source>
        <dbReference type="SAM" id="SignalP"/>
    </source>
</evidence>
<dbReference type="PANTHER" id="PTHR14969:SF13">
    <property type="entry name" value="AT30094P"/>
    <property type="match status" value="1"/>
</dbReference>
<evidence type="ECO:0000259" key="3">
    <source>
        <dbReference type="SMART" id="SM00014"/>
    </source>
</evidence>
<feature type="transmembrane region" description="Helical" evidence="1">
    <location>
        <begin position="184"/>
        <end position="203"/>
    </location>
</feature>
<dbReference type="Pfam" id="PF01569">
    <property type="entry name" value="PAP2"/>
    <property type="match status" value="1"/>
</dbReference>
<proteinExistence type="predicted"/>
<feature type="signal peptide" evidence="2">
    <location>
        <begin position="1"/>
        <end position="20"/>
    </location>
</feature>
<dbReference type="InterPro" id="IPR000326">
    <property type="entry name" value="PAP2/HPO"/>
</dbReference>
<accession>A0A7T7XL09</accession>
<dbReference type="EMBL" id="CP067089">
    <property type="protein sequence ID" value="QQO08354.1"/>
    <property type="molecule type" value="Genomic_DNA"/>
</dbReference>
<feature type="transmembrane region" description="Helical" evidence="1">
    <location>
        <begin position="209"/>
        <end position="229"/>
    </location>
</feature>
<keyword evidence="1" id="KW-0472">Membrane</keyword>
<name>A0A7T7XL09_9SPIR</name>
<feature type="domain" description="Phosphatidic acid phosphatase type 2/haloperoxidase" evidence="3">
    <location>
        <begin position="107"/>
        <end position="227"/>
    </location>
</feature>
<sequence length="256" mass="28119">MKRCILCVCAMLLIAGNVFSESVYTWDLKKDLIIGGISLGLFVPTFFLDSGAGDTISKDDINGLDRQLMYSYKGTMDTVSSALAYGLLVLPGISLLGNITDLDAVLTYGIMYTEAFLLTYATKDLLKFAVKRNRPYTYFGDIPSGEEDDYYNSFPSGHTSFAFLGATFLTTTFVTEYPESKWKIPVIAGSYAMATGIAAMRIFSGNHFITDVLAGAAIGSFYGWFIPWIHRKPKSIGNTQVAFNPLPMGMMVTLSF</sequence>
<keyword evidence="1" id="KW-1133">Transmembrane helix</keyword>
<feature type="transmembrane region" description="Helical" evidence="1">
    <location>
        <begin position="105"/>
        <end position="122"/>
    </location>
</feature>
<feature type="transmembrane region" description="Helical" evidence="1">
    <location>
        <begin position="79"/>
        <end position="99"/>
    </location>
</feature>
<evidence type="ECO:0000313" key="4">
    <source>
        <dbReference type="EMBL" id="QQO08354.1"/>
    </source>
</evidence>
<keyword evidence="5" id="KW-1185">Reference proteome</keyword>
<feature type="chain" id="PRO_5030952998" evidence="2">
    <location>
        <begin position="21"/>
        <end position="256"/>
    </location>
</feature>
<organism evidence="4 5">
    <name type="scientific">Breznakiella homolactica</name>
    <dbReference type="NCBI Taxonomy" id="2798577"/>
    <lineage>
        <taxon>Bacteria</taxon>
        <taxon>Pseudomonadati</taxon>
        <taxon>Spirochaetota</taxon>
        <taxon>Spirochaetia</taxon>
        <taxon>Spirochaetales</taxon>
        <taxon>Breznakiellaceae</taxon>
        <taxon>Breznakiella</taxon>
    </lineage>
</organism>
<evidence type="ECO:0000256" key="1">
    <source>
        <dbReference type="SAM" id="Phobius"/>
    </source>
</evidence>
<dbReference type="SUPFAM" id="SSF48317">
    <property type="entry name" value="Acid phosphatase/Vanadium-dependent haloperoxidase"/>
    <property type="match status" value="1"/>
</dbReference>
<dbReference type="RefSeq" id="WP_215625660.1">
    <property type="nucleotide sequence ID" value="NZ_CP067089.2"/>
</dbReference>
<dbReference type="Gene3D" id="1.20.144.10">
    <property type="entry name" value="Phosphatidic acid phosphatase type 2/haloperoxidase"/>
    <property type="match status" value="1"/>
</dbReference>
<dbReference type="AlphaFoldDB" id="A0A7T7XL09"/>
<dbReference type="CDD" id="cd03394">
    <property type="entry name" value="PAP2_like_5"/>
    <property type="match status" value="1"/>
</dbReference>
<dbReference type="SMART" id="SM00014">
    <property type="entry name" value="acidPPc"/>
    <property type="match status" value="1"/>
</dbReference>
<dbReference type="Proteomes" id="UP000595917">
    <property type="component" value="Chromosome"/>
</dbReference>
<dbReference type="PANTHER" id="PTHR14969">
    <property type="entry name" value="SPHINGOSINE-1-PHOSPHATE PHOSPHOHYDROLASE"/>
    <property type="match status" value="1"/>
</dbReference>
<protein>
    <submittedName>
        <fullName evidence="4">Phosphatase PAP2 family protein</fullName>
    </submittedName>
</protein>